<accession>A0A493SZX7</accession>
<evidence type="ECO:0000313" key="2">
    <source>
        <dbReference type="Ensembl" id="ENSAPLP00000019035.1"/>
    </source>
</evidence>
<dbReference type="AlphaFoldDB" id="A0A493SZX7"/>
<feature type="compositionally biased region" description="Basic and acidic residues" evidence="1">
    <location>
        <begin position="43"/>
        <end position="61"/>
    </location>
</feature>
<name>A0A493SZX7_ANAPP</name>
<protein>
    <submittedName>
        <fullName evidence="2">Uncharacterized protein</fullName>
    </submittedName>
</protein>
<dbReference type="Proteomes" id="UP000016666">
    <property type="component" value="Unassembled WGS sequence"/>
</dbReference>
<dbReference type="Ensembl" id="ENSAPLT00000045603.1">
    <property type="protein sequence ID" value="ENSAPLP00000019035.1"/>
    <property type="gene ID" value="ENSAPLG00000030656.1"/>
</dbReference>
<dbReference type="STRING" id="8840.ENSAPLP00000019035"/>
<sequence>MSHVLPSLEEVAGLYRELSQHPGLSTACLGPDVTTQYGGKYSPELDRSTDEDLERPEKPDAPLKVGPRHPRGDGFAPRGWH</sequence>
<proteinExistence type="predicted"/>
<reference evidence="2" key="3">
    <citation type="submission" date="2025-09" db="UniProtKB">
        <authorList>
            <consortium name="Ensembl"/>
        </authorList>
    </citation>
    <scope>IDENTIFICATION</scope>
</reference>
<keyword evidence="3" id="KW-1185">Reference proteome</keyword>
<reference evidence="3" key="1">
    <citation type="submission" date="2017-10" db="EMBL/GenBank/DDBJ databases">
        <title>A new Pekin duck reference genome.</title>
        <authorList>
            <person name="Hou Z.-C."/>
            <person name="Zhou Z.-K."/>
            <person name="Zhu F."/>
            <person name="Hou S.-S."/>
        </authorList>
    </citation>
    <scope>NUCLEOTIDE SEQUENCE [LARGE SCALE GENOMIC DNA]</scope>
</reference>
<evidence type="ECO:0000313" key="3">
    <source>
        <dbReference type="Proteomes" id="UP000016666"/>
    </source>
</evidence>
<evidence type="ECO:0000256" key="1">
    <source>
        <dbReference type="SAM" id="MobiDB-lite"/>
    </source>
</evidence>
<organism evidence="2 3">
    <name type="scientific">Anas platyrhynchos platyrhynchos</name>
    <name type="common">Northern mallard</name>
    <dbReference type="NCBI Taxonomy" id="8840"/>
    <lineage>
        <taxon>Eukaryota</taxon>
        <taxon>Metazoa</taxon>
        <taxon>Chordata</taxon>
        <taxon>Craniata</taxon>
        <taxon>Vertebrata</taxon>
        <taxon>Euteleostomi</taxon>
        <taxon>Archelosauria</taxon>
        <taxon>Archosauria</taxon>
        <taxon>Dinosauria</taxon>
        <taxon>Saurischia</taxon>
        <taxon>Theropoda</taxon>
        <taxon>Coelurosauria</taxon>
        <taxon>Aves</taxon>
        <taxon>Neognathae</taxon>
        <taxon>Galloanserae</taxon>
        <taxon>Anseriformes</taxon>
        <taxon>Anatidae</taxon>
        <taxon>Anatinae</taxon>
        <taxon>Anas</taxon>
    </lineage>
</organism>
<feature type="region of interest" description="Disordered" evidence="1">
    <location>
        <begin position="22"/>
        <end position="81"/>
    </location>
</feature>
<reference evidence="2" key="2">
    <citation type="submission" date="2025-08" db="UniProtKB">
        <authorList>
            <consortium name="Ensembl"/>
        </authorList>
    </citation>
    <scope>IDENTIFICATION</scope>
</reference>